<feature type="compositionally biased region" description="Gly residues" evidence="1">
    <location>
        <begin position="1"/>
        <end position="23"/>
    </location>
</feature>
<organism evidence="3 4">
    <name type="scientific">Petrolisthes cinctipes</name>
    <name type="common">Flat porcelain crab</name>
    <dbReference type="NCBI Taxonomy" id="88211"/>
    <lineage>
        <taxon>Eukaryota</taxon>
        <taxon>Metazoa</taxon>
        <taxon>Ecdysozoa</taxon>
        <taxon>Arthropoda</taxon>
        <taxon>Crustacea</taxon>
        <taxon>Multicrustacea</taxon>
        <taxon>Malacostraca</taxon>
        <taxon>Eumalacostraca</taxon>
        <taxon>Eucarida</taxon>
        <taxon>Decapoda</taxon>
        <taxon>Pleocyemata</taxon>
        <taxon>Anomura</taxon>
        <taxon>Galatheoidea</taxon>
        <taxon>Porcellanidae</taxon>
        <taxon>Petrolisthes</taxon>
    </lineage>
</organism>
<proteinExistence type="predicted"/>
<feature type="compositionally biased region" description="Low complexity" evidence="1">
    <location>
        <begin position="125"/>
        <end position="135"/>
    </location>
</feature>
<dbReference type="EMBL" id="JAWQEG010001032">
    <property type="protein sequence ID" value="KAK3883041.1"/>
    <property type="molecule type" value="Genomic_DNA"/>
</dbReference>
<feature type="compositionally biased region" description="Basic residues" evidence="1">
    <location>
        <begin position="356"/>
        <end position="365"/>
    </location>
</feature>
<feature type="region of interest" description="Disordered" evidence="1">
    <location>
        <begin position="620"/>
        <end position="717"/>
    </location>
</feature>
<feature type="compositionally biased region" description="Low complexity" evidence="1">
    <location>
        <begin position="205"/>
        <end position="222"/>
    </location>
</feature>
<feature type="compositionally biased region" description="Pro residues" evidence="1">
    <location>
        <begin position="136"/>
        <end position="178"/>
    </location>
</feature>
<reference evidence="3" key="1">
    <citation type="submission" date="2023-10" db="EMBL/GenBank/DDBJ databases">
        <title>Genome assemblies of two species of porcelain crab, Petrolisthes cinctipes and Petrolisthes manimaculis (Anomura: Porcellanidae).</title>
        <authorList>
            <person name="Angst P."/>
        </authorList>
    </citation>
    <scope>NUCLEOTIDE SEQUENCE</scope>
    <source>
        <strain evidence="3">PB745_01</strain>
        <tissue evidence="3">Gill</tissue>
    </source>
</reference>
<feature type="compositionally biased region" description="Pro residues" evidence="1">
    <location>
        <begin position="187"/>
        <end position="204"/>
    </location>
</feature>
<keyword evidence="2" id="KW-0472">Membrane</keyword>
<feature type="transmembrane region" description="Helical" evidence="2">
    <location>
        <begin position="464"/>
        <end position="489"/>
    </location>
</feature>
<dbReference type="AlphaFoldDB" id="A0AAE1KR90"/>
<feature type="region of interest" description="Disordered" evidence="1">
    <location>
        <begin position="1"/>
        <end position="317"/>
    </location>
</feature>
<feature type="compositionally biased region" description="Low complexity" evidence="1">
    <location>
        <begin position="241"/>
        <end position="258"/>
    </location>
</feature>
<feature type="region of interest" description="Disordered" evidence="1">
    <location>
        <begin position="329"/>
        <end position="371"/>
    </location>
</feature>
<protein>
    <submittedName>
        <fullName evidence="3">Uncharacterized protein</fullName>
    </submittedName>
</protein>
<feature type="compositionally biased region" description="Pro residues" evidence="1">
    <location>
        <begin position="62"/>
        <end position="76"/>
    </location>
</feature>
<dbReference type="Proteomes" id="UP001286313">
    <property type="component" value="Unassembled WGS sequence"/>
</dbReference>
<comment type="caution">
    <text evidence="3">The sequence shown here is derived from an EMBL/GenBank/DDBJ whole genome shotgun (WGS) entry which is preliminary data.</text>
</comment>
<feature type="compositionally biased region" description="Basic and acidic residues" evidence="1">
    <location>
        <begin position="340"/>
        <end position="354"/>
    </location>
</feature>
<accession>A0AAE1KR90</accession>
<gene>
    <name evidence="3" type="ORF">Pcinc_012616</name>
</gene>
<evidence type="ECO:0000256" key="1">
    <source>
        <dbReference type="SAM" id="MobiDB-lite"/>
    </source>
</evidence>
<name>A0AAE1KR90_PETCI</name>
<sequence length="717" mass="78906">MGRGGNRGQRGEDSGGGGEYIGGKGREESGGRGGDRSQRIEESNSSEGREGGGQYRESGEDLPPPRLPETPHPPPSSYRVNYPGARLRVAAPRPSHLSHPHKNTGEQYIPREPVTYYNGSPTQIRQPQQPQQQQLPQPPPNRHLPHQPPQPQPPQPPPPPRHLPHQPPQPQPPPSPPRHLPHQPYTGPHPPPQLHPPPPPPPRQSKPQQQQQQQYPSSTPRQPSGPSGMPVVPFRPSKLLPPTTRRSTTTTATPTTTVTPPPQTYPPPPPPPPPPTDPPYINSRGEVLPGQPNNLSRTPTRRGQVVNAPSPAITGLGTAEDAASLAPLGTISKSGVPSEIGHRSGPDRGHDPTPGRRNHLHHSIRHPATGYSGPYNFVSGEVYTPPPLRPKLRTTHKSFVRITTRRPIEQELPVIPYKNSHSTYVPKYVKNTIAEMEFEPKTIEAPQPPTYHNPNWFLMPVQGWFVLSIILAALLIVFIVVCSIIYTSLRKQKRKVKKLLGPGLVLPPCVDPVKHEVCQCRSLAPLVRTHTLLSRASVVSATSRRSHRPPSRHQPAINYENTAVTIRFMKFYVYLDMQTIRFMNLTLQQPTTGGGFRTQTTPAIQDQKDNNLDSITTINTQVEVEQGPPPLVPKKSSLSGHESKGGGGGGGGRDSRQSNTESKSGRESRMGAYDGRYSRASTYENKEGALSARFQQRPSPPDVQLTTIYPPPRRFEL</sequence>
<keyword evidence="4" id="KW-1185">Reference proteome</keyword>
<keyword evidence="2" id="KW-0812">Transmembrane</keyword>
<evidence type="ECO:0000313" key="4">
    <source>
        <dbReference type="Proteomes" id="UP001286313"/>
    </source>
</evidence>
<keyword evidence="2" id="KW-1133">Transmembrane helix</keyword>
<evidence type="ECO:0000256" key="2">
    <source>
        <dbReference type="SAM" id="Phobius"/>
    </source>
</evidence>
<feature type="compositionally biased region" description="Pro residues" evidence="1">
    <location>
        <begin position="259"/>
        <end position="278"/>
    </location>
</feature>
<feature type="compositionally biased region" description="Basic and acidic residues" evidence="1">
    <location>
        <begin position="24"/>
        <end position="50"/>
    </location>
</feature>
<evidence type="ECO:0000313" key="3">
    <source>
        <dbReference type="EMBL" id="KAK3883041.1"/>
    </source>
</evidence>